<dbReference type="Proteomes" id="UP000028828">
    <property type="component" value="Unassembled WGS sequence"/>
</dbReference>
<dbReference type="EMBL" id="AEYI02002270">
    <property type="protein sequence ID" value="KFG28912.1"/>
    <property type="molecule type" value="Genomic_DNA"/>
</dbReference>
<protein>
    <submittedName>
        <fullName evidence="2">LETM1 family protein</fullName>
    </submittedName>
</protein>
<feature type="compositionally biased region" description="Low complexity" evidence="1">
    <location>
        <begin position="137"/>
        <end position="148"/>
    </location>
</feature>
<comment type="caution">
    <text evidence="2">The sequence shown here is derived from an EMBL/GenBank/DDBJ whole genome shotgun (WGS) entry which is preliminary data.</text>
</comment>
<feature type="compositionally biased region" description="Polar residues" evidence="1">
    <location>
        <begin position="127"/>
        <end position="136"/>
    </location>
</feature>
<feature type="compositionally biased region" description="Low complexity" evidence="1">
    <location>
        <begin position="111"/>
        <end position="126"/>
    </location>
</feature>
<dbReference type="VEuPathDB" id="ToxoDB:TGP89_288400A"/>
<evidence type="ECO:0000313" key="2">
    <source>
        <dbReference type="EMBL" id="KFG28912.1"/>
    </source>
</evidence>
<feature type="compositionally biased region" description="Polar residues" evidence="1">
    <location>
        <begin position="70"/>
        <end position="92"/>
    </location>
</feature>
<evidence type="ECO:0000313" key="3">
    <source>
        <dbReference type="Proteomes" id="UP000028828"/>
    </source>
</evidence>
<evidence type="ECO:0000256" key="1">
    <source>
        <dbReference type="SAM" id="MobiDB-lite"/>
    </source>
</evidence>
<gene>
    <name evidence="2" type="ORF">TGP89_288400A</name>
</gene>
<name>A0A086J9U4_TOXGO</name>
<sequence>MPPSRAGVPRTVSVLSPLSPSPRTRHELSLLSSLSSPRDGRVTTLRGDTLPPVWGLSGAGPRRFPYDSSFLASTRQFSQTTGGSEQDGRTTVSPLSPPSSSSSSPPPSSSPPSSSSSSSSSSPPSSASGASVSQADPSVSASASFSPRSEGRSRPSLSSRRAGSDRTNGAGFFARWCSAGALLRLLERVVRGLCSALVKYTKVVFKYLKAFVTNPMVVKKWYKKAKERSRAPKSFLAFDVYI</sequence>
<feature type="compositionally biased region" description="Low complexity" evidence="1">
    <location>
        <begin position="8"/>
        <end position="22"/>
    </location>
</feature>
<proteinExistence type="predicted"/>
<feature type="region of interest" description="Disordered" evidence="1">
    <location>
        <begin position="1"/>
        <end position="166"/>
    </location>
</feature>
<feature type="compositionally biased region" description="Polar residues" evidence="1">
    <location>
        <begin position="155"/>
        <end position="166"/>
    </location>
</feature>
<accession>A0A086J9U4</accession>
<organism evidence="2 3">
    <name type="scientific">Toxoplasma gondii p89</name>
    <dbReference type="NCBI Taxonomy" id="943119"/>
    <lineage>
        <taxon>Eukaryota</taxon>
        <taxon>Sar</taxon>
        <taxon>Alveolata</taxon>
        <taxon>Apicomplexa</taxon>
        <taxon>Conoidasida</taxon>
        <taxon>Coccidia</taxon>
        <taxon>Eucoccidiorida</taxon>
        <taxon>Eimeriorina</taxon>
        <taxon>Sarcocystidae</taxon>
        <taxon>Toxoplasma</taxon>
    </lineage>
</organism>
<dbReference type="AlphaFoldDB" id="A0A086J9U4"/>
<reference evidence="2 3" key="1">
    <citation type="submission" date="2014-03" db="EMBL/GenBank/DDBJ databases">
        <authorList>
            <person name="Sibley D."/>
            <person name="Venepally P."/>
            <person name="Karamycheva S."/>
            <person name="Hadjithomas M."/>
            <person name="Khan A."/>
            <person name="Brunk B."/>
            <person name="Roos D."/>
            <person name="Caler E."/>
            <person name="Lorenzi H."/>
        </authorList>
    </citation>
    <scope>NUCLEOTIDE SEQUENCE [LARGE SCALE GENOMIC DNA]</scope>
    <source>
        <strain evidence="3">p89</strain>
    </source>
</reference>